<reference evidence="2" key="1">
    <citation type="journal article" date="2019" name="Int. J. Syst. Evol. Microbiol.">
        <title>The Global Catalogue of Microorganisms (GCM) 10K type strain sequencing project: providing services to taxonomists for standard genome sequencing and annotation.</title>
        <authorList>
            <consortium name="The Broad Institute Genomics Platform"/>
            <consortium name="The Broad Institute Genome Sequencing Center for Infectious Disease"/>
            <person name="Wu L."/>
            <person name="Ma J."/>
        </authorList>
    </citation>
    <scope>NUCLEOTIDE SEQUENCE [LARGE SCALE GENOMIC DNA]</scope>
    <source>
        <strain evidence="2">CCUG 37865</strain>
    </source>
</reference>
<gene>
    <name evidence="1" type="ORF">ACFOY7_09885</name>
</gene>
<dbReference type="Proteomes" id="UP001595882">
    <property type="component" value="Unassembled WGS sequence"/>
</dbReference>
<evidence type="ECO:0000313" key="2">
    <source>
        <dbReference type="Proteomes" id="UP001595882"/>
    </source>
</evidence>
<dbReference type="EMBL" id="JBHSDT010000004">
    <property type="protein sequence ID" value="MFC4403389.1"/>
    <property type="molecule type" value="Genomic_DNA"/>
</dbReference>
<accession>A0ABV8WZE1</accession>
<proteinExistence type="predicted"/>
<protein>
    <submittedName>
        <fullName evidence="1">Uncharacterized protein</fullName>
    </submittedName>
</protein>
<sequence>MSKDFNIPYPTDNILHDYALVEHFEDGIGRMVFIMTPSFPFIFIGKIVDVMYDHVIIDVETTSISQLENRIWNLHIHQIEAFYIERDNGPKIPELREDLC</sequence>
<dbReference type="RefSeq" id="WP_390251878.1">
    <property type="nucleotide sequence ID" value="NZ_JBHSDT010000004.1"/>
</dbReference>
<comment type="caution">
    <text evidence="1">The sequence shown here is derived from an EMBL/GenBank/DDBJ whole genome shotgun (WGS) entry which is preliminary data.</text>
</comment>
<keyword evidence="2" id="KW-1185">Reference proteome</keyword>
<organism evidence="1 2">
    <name type="scientific">Gracilibacillus xinjiangensis</name>
    <dbReference type="NCBI Taxonomy" id="1193282"/>
    <lineage>
        <taxon>Bacteria</taxon>
        <taxon>Bacillati</taxon>
        <taxon>Bacillota</taxon>
        <taxon>Bacilli</taxon>
        <taxon>Bacillales</taxon>
        <taxon>Bacillaceae</taxon>
        <taxon>Gracilibacillus</taxon>
    </lineage>
</organism>
<evidence type="ECO:0000313" key="1">
    <source>
        <dbReference type="EMBL" id="MFC4403389.1"/>
    </source>
</evidence>
<name>A0ABV8WZE1_9BACI</name>